<dbReference type="SUPFAM" id="SSF46894">
    <property type="entry name" value="C-terminal effector domain of the bipartite response regulators"/>
    <property type="match status" value="1"/>
</dbReference>
<dbReference type="Pfam" id="PF00196">
    <property type="entry name" value="GerE"/>
    <property type="match status" value="1"/>
</dbReference>
<evidence type="ECO:0000313" key="5">
    <source>
        <dbReference type="EMBL" id="KUM24405.1"/>
    </source>
</evidence>
<reference evidence="5 6" key="1">
    <citation type="submission" date="2015-12" db="EMBL/GenBank/DDBJ databases">
        <title>Draft genome sequence of Mesorhizobium sp. UFLA 01-765, a multitolerant efficient symbiont and plant-growth promoting strain isolated from Zn-mining soil using Leucaena leucocephala as a trap plant.</title>
        <authorList>
            <person name="Rangel W.M."/>
            <person name="Thijs S."/>
            <person name="Longatti S.M."/>
            <person name="Moreira F.M."/>
            <person name="Weyens N."/>
            <person name="Vangronsveld J."/>
            <person name="Van Hamme J.D."/>
            <person name="Bottos E.M."/>
            <person name="Rineau F."/>
        </authorList>
    </citation>
    <scope>NUCLEOTIDE SEQUENCE [LARGE SCALE GENOMIC DNA]</scope>
    <source>
        <strain evidence="5 6">UFLA 01-765</strain>
    </source>
</reference>
<dbReference type="InterPro" id="IPR036693">
    <property type="entry name" value="TF_LuxR_autoind-bd_dom_sf"/>
</dbReference>
<dbReference type="Pfam" id="PF03472">
    <property type="entry name" value="Autoind_bind"/>
    <property type="match status" value="1"/>
</dbReference>
<keyword evidence="1" id="KW-0805">Transcription regulation</keyword>
<feature type="domain" description="HTH luxR-type" evidence="4">
    <location>
        <begin position="147"/>
        <end position="212"/>
    </location>
</feature>
<sequence>MLKVALTDAVHKLGFDFYAYLNIQPVRTYAVSNYANEWQHRYFECDYKEIDPVVRTARAKMEAFTWAPENPRKLPSRVRAFYSEAGDFGIRSGITIPIRTAFGHMSMLTVASRKPSLSLDQDIDQLAAVTAVSLLHAKLEQHEAEPTVSAQIELTARQALCLKWSAEGKSMKAIAAIEGMSFATVNFHLNNARKALDAGSIAQATALATKLRLI</sequence>
<dbReference type="InterPro" id="IPR005143">
    <property type="entry name" value="TF_LuxR_autoind-bd_dom"/>
</dbReference>
<dbReference type="GO" id="GO:0003677">
    <property type="term" value="F:DNA binding"/>
    <property type="evidence" value="ECO:0007669"/>
    <property type="project" value="UniProtKB-KW"/>
</dbReference>
<name>A0A101KP92_RHILI</name>
<dbReference type="Gene3D" id="3.30.450.80">
    <property type="entry name" value="Transcription factor LuxR-like, autoinducer-binding domain"/>
    <property type="match status" value="1"/>
</dbReference>
<dbReference type="InterPro" id="IPR000792">
    <property type="entry name" value="Tscrpt_reg_LuxR_C"/>
</dbReference>
<keyword evidence="2" id="KW-0238">DNA-binding</keyword>
<dbReference type="Proteomes" id="UP000053176">
    <property type="component" value="Unassembled WGS sequence"/>
</dbReference>
<dbReference type="InterPro" id="IPR036388">
    <property type="entry name" value="WH-like_DNA-bd_sf"/>
</dbReference>
<dbReference type="GO" id="GO:0006355">
    <property type="term" value="P:regulation of DNA-templated transcription"/>
    <property type="evidence" value="ECO:0007669"/>
    <property type="project" value="InterPro"/>
</dbReference>
<dbReference type="SUPFAM" id="SSF75516">
    <property type="entry name" value="Pheromone-binding domain of LuxR-like quorum-sensing transcription factors"/>
    <property type="match status" value="1"/>
</dbReference>
<evidence type="ECO:0000256" key="3">
    <source>
        <dbReference type="ARBA" id="ARBA00023163"/>
    </source>
</evidence>
<evidence type="ECO:0000313" key="6">
    <source>
        <dbReference type="Proteomes" id="UP000053176"/>
    </source>
</evidence>
<dbReference type="CDD" id="cd06170">
    <property type="entry name" value="LuxR_C_like"/>
    <property type="match status" value="1"/>
</dbReference>
<dbReference type="SMART" id="SM00421">
    <property type="entry name" value="HTH_LUXR"/>
    <property type="match status" value="1"/>
</dbReference>
<dbReference type="PROSITE" id="PS50043">
    <property type="entry name" value="HTH_LUXR_2"/>
    <property type="match status" value="1"/>
</dbReference>
<evidence type="ECO:0000256" key="1">
    <source>
        <dbReference type="ARBA" id="ARBA00023015"/>
    </source>
</evidence>
<proteinExistence type="predicted"/>
<evidence type="ECO:0000259" key="4">
    <source>
        <dbReference type="PROSITE" id="PS50043"/>
    </source>
</evidence>
<dbReference type="OrthoDB" id="9803630at2"/>
<dbReference type="PANTHER" id="PTHR44688:SF16">
    <property type="entry name" value="DNA-BINDING TRANSCRIPTIONAL ACTIVATOR DEVR_DOSR"/>
    <property type="match status" value="1"/>
</dbReference>
<accession>A0A101KP92</accession>
<organism evidence="5 6">
    <name type="scientific">Rhizobium loti</name>
    <name type="common">Mesorhizobium loti</name>
    <dbReference type="NCBI Taxonomy" id="381"/>
    <lineage>
        <taxon>Bacteria</taxon>
        <taxon>Pseudomonadati</taxon>
        <taxon>Pseudomonadota</taxon>
        <taxon>Alphaproteobacteria</taxon>
        <taxon>Hyphomicrobiales</taxon>
        <taxon>Phyllobacteriaceae</taxon>
        <taxon>Mesorhizobium</taxon>
    </lineage>
</organism>
<dbReference type="Gene3D" id="1.10.10.10">
    <property type="entry name" value="Winged helix-like DNA-binding domain superfamily/Winged helix DNA-binding domain"/>
    <property type="match status" value="1"/>
</dbReference>
<dbReference type="AlphaFoldDB" id="A0A101KP92"/>
<dbReference type="EMBL" id="LPWA01000137">
    <property type="protein sequence ID" value="KUM24405.1"/>
    <property type="molecule type" value="Genomic_DNA"/>
</dbReference>
<protein>
    <submittedName>
        <fullName evidence="5">Autoinducer-binding protein</fullName>
    </submittedName>
</protein>
<keyword evidence="3" id="KW-0804">Transcription</keyword>
<evidence type="ECO:0000256" key="2">
    <source>
        <dbReference type="ARBA" id="ARBA00023125"/>
    </source>
</evidence>
<comment type="caution">
    <text evidence="5">The sequence shown here is derived from an EMBL/GenBank/DDBJ whole genome shotgun (WGS) entry which is preliminary data.</text>
</comment>
<dbReference type="InterPro" id="IPR016032">
    <property type="entry name" value="Sig_transdc_resp-reg_C-effctor"/>
</dbReference>
<dbReference type="PANTHER" id="PTHR44688">
    <property type="entry name" value="DNA-BINDING TRANSCRIPTIONAL ACTIVATOR DEVR_DOSR"/>
    <property type="match status" value="1"/>
</dbReference>
<gene>
    <name evidence="5" type="ORF">AU467_30490</name>
</gene>